<dbReference type="RefSeq" id="WP_013842537.1">
    <property type="nucleotide sequence ID" value="NC_015589.1"/>
</dbReference>
<dbReference type="AlphaFoldDB" id="F6DPU2"/>
<dbReference type="Pfam" id="PF09582">
    <property type="entry name" value="AnfO_nitrog"/>
    <property type="match status" value="1"/>
</dbReference>
<organism evidence="1 2">
    <name type="scientific">Desulforamulus ruminis (strain ATCC 23193 / DSM 2154 / NCIMB 8452 / DL)</name>
    <name type="common">Desulfotomaculum ruminis</name>
    <dbReference type="NCBI Taxonomy" id="696281"/>
    <lineage>
        <taxon>Bacteria</taxon>
        <taxon>Bacillati</taxon>
        <taxon>Bacillota</taxon>
        <taxon>Clostridia</taxon>
        <taxon>Eubacteriales</taxon>
        <taxon>Peptococcaceae</taxon>
        <taxon>Desulforamulus</taxon>
    </lineage>
</organism>
<reference evidence="2" key="1">
    <citation type="submission" date="2011-05" db="EMBL/GenBank/DDBJ databases">
        <title>Complete sequence of Desulfotomaculum ruminis DSM 2154.</title>
        <authorList>
            <person name="Lucas S."/>
            <person name="Copeland A."/>
            <person name="Lapidus A."/>
            <person name="Cheng J.-F."/>
            <person name="Goodwin L."/>
            <person name="Pitluck S."/>
            <person name="Lu M."/>
            <person name="Detter J.C."/>
            <person name="Han C."/>
            <person name="Tapia R."/>
            <person name="Land M."/>
            <person name="Hauser L."/>
            <person name="Kyrpides N."/>
            <person name="Ivanova N."/>
            <person name="Mikhailova N."/>
            <person name="Pagani I."/>
            <person name="Stams A.J.M."/>
            <person name="Plugge C.M."/>
            <person name="Muyzer G."/>
            <person name="Kuever J."/>
            <person name="Parshina S.N."/>
            <person name="Ivanova A.E."/>
            <person name="Nazina T.N."/>
            <person name="Brambilla E."/>
            <person name="Spring S."/>
            <person name="Klenk H.-P."/>
            <person name="Woyke T."/>
        </authorList>
    </citation>
    <scope>NUCLEOTIDE SEQUENCE [LARGE SCALE GENOMIC DNA]</scope>
    <source>
        <strain evidence="2">ATCC 23193 / DSM 2154 / NCIB 8452 / DL</strain>
    </source>
</reference>
<name>F6DPU2_DESRL</name>
<accession>F6DPU2</accession>
<evidence type="ECO:0000313" key="1">
    <source>
        <dbReference type="EMBL" id="AEG60781.1"/>
    </source>
</evidence>
<protein>
    <submittedName>
        <fullName evidence="1">Nitrogenase iron-iron accessory protein AnfO</fullName>
    </submittedName>
</protein>
<gene>
    <name evidence="1" type="ordered locus">Desru_2554</name>
</gene>
<evidence type="ECO:0000313" key="2">
    <source>
        <dbReference type="Proteomes" id="UP000009234"/>
    </source>
</evidence>
<reference evidence="1 2" key="2">
    <citation type="journal article" date="2012" name="Stand. Genomic Sci.">
        <title>Complete genome sequence of the sulfate-reducing firmicute Desulfotomaculum ruminis type strain (DL(T)).</title>
        <authorList>
            <person name="Spring S."/>
            <person name="Visser M."/>
            <person name="Lu M."/>
            <person name="Copeland A."/>
            <person name="Lapidus A."/>
            <person name="Lucas S."/>
            <person name="Cheng J.F."/>
            <person name="Han C."/>
            <person name="Tapia R."/>
            <person name="Goodwin L.A."/>
            <person name="Pitluck S."/>
            <person name="Ivanova N."/>
            <person name="Land M."/>
            <person name="Hauser L."/>
            <person name="Larimer F."/>
            <person name="Rohde M."/>
            <person name="Goker M."/>
            <person name="Detter J.C."/>
            <person name="Kyrpides N.C."/>
            <person name="Woyke T."/>
            <person name="Schaap P.J."/>
            <person name="Plugge C.M."/>
            <person name="Muyzer G."/>
            <person name="Kuever J."/>
            <person name="Pereira I.A."/>
            <person name="Parshina S.N."/>
            <person name="Bernier-Latmani R."/>
            <person name="Stams A.J."/>
            <person name="Klenk H.P."/>
        </authorList>
    </citation>
    <scope>NUCLEOTIDE SEQUENCE [LARGE SCALE GENOMIC DNA]</scope>
    <source>
        <strain evidence="2">ATCC 23193 / DSM 2154 / NCIB 8452 / DL</strain>
    </source>
</reference>
<dbReference type="Proteomes" id="UP000009234">
    <property type="component" value="Chromosome"/>
</dbReference>
<dbReference type="OrthoDB" id="200286at2"/>
<dbReference type="eggNOG" id="ENOG50308XE">
    <property type="taxonomic scope" value="Bacteria"/>
</dbReference>
<dbReference type="InterPro" id="IPR014287">
    <property type="entry name" value="Nase_Fe-Fe_AnfO"/>
</dbReference>
<sequence>MTREIAIHMGRNGKAATLYERGKTVIYKRTQGIWTLQQEKDFFLQQGQDVPAMRRQMEELIQFLGDCKILITSAMNGIPYYELEKAGCKIWECSGSPRELLDHVWEKEQQRILTKNNPVASMPIPENLGNGCFRISIKGVQGCGAGVSSKQVLLPFLRQVPFGQLEVLCSHIPPWVEAETVARDLTCATERLGPDEYKLILRKKSDEADL</sequence>
<proteinExistence type="predicted"/>
<dbReference type="HOGENOM" id="CLU_097520_0_0_9"/>
<keyword evidence="2" id="KW-1185">Reference proteome</keyword>
<dbReference type="KEGG" id="dru:Desru_2554"/>
<dbReference type="EMBL" id="CP002780">
    <property type="protein sequence ID" value="AEG60781.1"/>
    <property type="molecule type" value="Genomic_DNA"/>
</dbReference>
<dbReference type="STRING" id="696281.Desru_2554"/>